<protein>
    <submittedName>
        <fullName evidence="1">Uncharacterized protein</fullName>
    </submittedName>
</protein>
<accession>A0ACC2NVZ1</accession>
<gene>
    <name evidence="1" type="ORF">QAD02_011058</name>
</gene>
<keyword evidence="2" id="KW-1185">Reference proteome</keyword>
<evidence type="ECO:0000313" key="1">
    <source>
        <dbReference type="EMBL" id="KAJ8675272.1"/>
    </source>
</evidence>
<comment type="caution">
    <text evidence="1">The sequence shown here is derived from an EMBL/GenBank/DDBJ whole genome shotgun (WGS) entry which is preliminary data.</text>
</comment>
<reference evidence="1" key="1">
    <citation type="submission" date="2023-04" db="EMBL/GenBank/DDBJ databases">
        <title>A chromosome-level genome assembly of the parasitoid wasp Eretmocerus hayati.</title>
        <authorList>
            <person name="Zhong Y."/>
            <person name="Liu S."/>
            <person name="Liu Y."/>
        </authorList>
    </citation>
    <scope>NUCLEOTIDE SEQUENCE</scope>
    <source>
        <strain evidence="1">ZJU_SS_LIU_2023</strain>
    </source>
</reference>
<name>A0ACC2NVZ1_9HYME</name>
<organism evidence="1 2">
    <name type="scientific">Eretmocerus hayati</name>
    <dbReference type="NCBI Taxonomy" id="131215"/>
    <lineage>
        <taxon>Eukaryota</taxon>
        <taxon>Metazoa</taxon>
        <taxon>Ecdysozoa</taxon>
        <taxon>Arthropoda</taxon>
        <taxon>Hexapoda</taxon>
        <taxon>Insecta</taxon>
        <taxon>Pterygota</taxon>
        <taxon>Neoptera</taxon>
        <taxon>Endopterygota</taxon>
        <taxon>Hymenoptera</taxon>
        <taxon>Apocrita</taxon>
        <taxon>Proctotrupomorpha</taxon>
        <taxon>Chalcidoidea</taxon>
        <taxon>Aphelinidae</taxon>
        <taxon>Aphelininae</taxon>
        <taxon>Eretmocerus</taxon>
    </lineage>
</organism>
<evidence type="ECO:0000313" key="2">
    <source>
        <dbReference type="Proteomes" id="UP001239111"/>
    </source>
</evidence>
<proteinExistence type="predicted"/>
<dbReference type="EMBL" id="CM056742">
    <property type="protein sequence ID" value="KAJ8675272.1"/>
    <property type="molecule type" value="Genomic_DNA"/>
</dbReference>
<sequence length="383" mass="42399">MAGRNVWKFLQPKGITRLQHTRYVAGNAAMSGFDIQHKINPIPKAYYGGRHTVTLLPGSGIGPELMGYVREIFKYAGVPVDFEQIDISPDTESNDDFEYAVTSIRRNGVALKGNIETGSESVEVMSRNVGLRDELDLFVYVLHCHHYPGVQSRQKDIDMVVIRQNTEGEYAMLEHESVEGVVESMKVITAANSERVIRYAFEYARHNNRKKITTIHKAIYLQLSDGLFLETSRKVAKDYPDIKFNDMIMDDACAELVANPHQFDIVLSTNLYGLIVSNIMCGLLGGAGLYAGKNYGNHYAVFEPATRSTGKSMVGKNVANPVAMINASVAMLRHLGHEHHATIIRNAILKTLAKGVHTPDLGGTATSRDVVDGILKYIKEATT</sequence>
<dbReference type="Proteomes" id="UP001239111">
    <property type="component" value="Chromosome 2"/>
</dbReference>